<comment type="caution">
    <text evidence="1">The sequence shown here is derived from an EMBL/GenBank/DDBJ whole genome shotgun (WGS) entry which is preliminary data.</text>
</comment>
<sequence>MTIPHTSWLNMFPYLQLRDNLIFHQNEFSHVDFCNDLWGEFFLWNFSGYESSFAVCPPSSSVTEIGSDLESDDVDLASGKRGLIVWGEPWDLSGWEVTEGFVRKWSWLLEATSGEQREILNRWSIPFQKFYERGFEDFRCF</sequence>
<accession>A0A9N9M2Y6</accession>
<dbReference type="PANTHER" id="PTHR38116">
    <property type="entry name" value="CHROMOSOME 7, WHOLE GENOME SHOTGUN SEQUENCE"/>
    <property type="match status" value="1"/>
</dbReference>
<protein>
    <submittedName>
        <fullName evidence="1">Uncharacterized protein</fullName>
    </submittedName>
</protein>
<reference evidence="1" key="1">
    <citation type="submission" date="2021-07" db="EMBL/GenBank/DDBJ databases">
        <authorList>
            <person name="Durling M."/>
        </authorList>
    </citation>
    <scope>NUCLEOTIDE SEQUENCE</scope>
</reference>
<name>A0A9N9M2Y6_9HELO</name>
<dbReference type="OrthoDB" id="125347at2759"/>
<dbReference type="AlphaFoldDB" id="A0A9N9M2Y6"/>
<organism evidence="1 2">
    <name type="scientific">Hymenoscyphus albidus</name>
    <dbReference type="NCBI Taxonomy" id="595503"/>
    <lineage>
        <taxon>Eukaryota</taxon>
        <taxon>Fungi</taxon>
        <taxon>Dikarya</taxon>
        <taxon>Ascomycota</taxon>
        <taxon>Pezizomycotina</taxon>
        <taxon>Leotiomycetes</taxon>
        <taxon>Helotiales</taxon>
        <taxon>Helotiaceae</taxon>
        <taxon>Hymenoscyphus</taxon>
    </lineage>
</organism>
<dbReference type="EMBL" id="CAJVRM010000716">
    <property type="protein sequence ID" value="CAG8983152.1"/>
    <property type="molecule type" value="Genomic_DNA"/>
</dbReference>
<evidence type="ECO:0000313" key="1">
    <source>
        <dbReference type="EMBL" id="CAG8983152.1"/>
    </source>
</evidence>
<dbReference type="Proteomes" id="UP000701801">
    <property type="component" value="Unassembled WGS sequence"/>
</dbReference>
<proteinExistence type="predicted"/>
<evidence type="ECO:0000313" key="2">
    <source>
        <dbReference type="Proteomes" id="UP000701801"/>
    </source>
</evidence>
<dbReference type="Pfam" id="PF11905">
    <property type="entry name" value="DUF3425"/>
    <property type="match status" value="1"/>
</dbReference>
<dbReference type="InterPro" id="IPR021833">
    <property type="entry name" value="DUF3425"/>
</dbReference>
<keyword evidence="2" id="KW-1185">Reference proteome</keyword>
<gene>
    <name evidence="1" type="ORF">HYALB_00010300</name>
</gene>
<dbReference type="PANTHER" id="PTHR38116:SF1">
    <property type="entry name" value="BZIP DOMAIN-CONTAINING PROTEIN"/>
    <property type="match status" value="1"/>
</dbReference>